<keyword evidence="4" id="KW-1185">Reference proteome</keyword>
<feature type="non-terminal residue" evidence="3">
    <location>
        <position position="113"/>
    </location>
</feature>
<feature type="signal peptide" evidence="1">
    <location>
        <begin position="1"/>
        <end position="26"/>
    </location>
</feature>
<evidence type="ECO:0000259" key="2">
    <source>
        <dbReference type="PROSITE" id="PS50835"/>
    </source>
</evidence>
<dbReference type="Gene3D" id="2.60.40.10">
    <property type="entry name" value="Immunoglobulins"/>
    <property type="match status" value="1"/>
</dbReference>
<dbReference type="STRING" id="407821.A0A087UJS4"/>
<dbReference type="CDD" id="cd00096">
    <property type="entry name" value="Ig"/>
    <property type="match status" value="1"/>
</dbReference>
<dbReference type="OrthoDB" id="6429856at2759"/>
<organism evidence="3 4">
    <name type="scientific">Stegodyphus mimosarum</name>
    <name type="common">African social velvet spider</name>
    <dbReference type="NCBI Taxonomy" id="407821"/>
    <lineage>
        <taxon>Eukaryota</taxon>
        <taxon>Metazoa</taxon>
        <taxon>Ecdysozoa</taxon>
        <taxon>Arthropoda</taxon>
        <taxon>Chelicerata</taxon>
        <taxon>Arachnida</taxon>
        <taxon>Araneae</taxon>
        <taxon>Araneomorphae</taxon>
        <taxon>Entelegynae</taxon>
        <taxon>Eresoidea</taxon>
        <taxon>Eresidae</taxon>
        <taxon>Stegodyphus</taxon>
    </lineage>
</organism>
<dbReference type="InterPro" id="IPR013783">
    <property type="entry name" value="Ig-like_fold"/>
</dbReference>
<dbReference type="Pfam" id="PF13927">
    <property type="entry name" value="Ig_3"/>
    <property type="match status" value="1"/>
</dbReference>
<reference evidence="3 4" key="1">
    <citation type="submission" date="2013-11" db="EMBL/GenBank/DDBJ databases">
        <title>Genome sequencing of Stegodyphus mimosarum.</title>
        <authorList>
            <person name="Bechsgaard J."/>
        </authorList>
    </citation>
    <scope>NUCLEOTIDE SEQUENCE [LARGE SCALE GENOMIC DNA]</scope>
</reference>
<dbReference type="AlphaFoldDB" id="A0A087UJS4"/>
<dbReference type="InterPro" id="IPR007110">
    <property type="entry name" value="Ig-like_dom"/>
</dbReference>
<dbReference type="OMA" id="SMQRNIC"/>
<dbReference type="InterPro" id="IPR036179">
    <property type="entry name" value="Ig-like_dom_sf"/>
</dbReference>
<dbReference type="Proteomes" id="UP000054359">
    <property type="component" value="Unassembled WGS sequence"/>
</dbReference>
<accession>A0A087UJS4</accession>
<dbReference type="SUPFAM" id="SSF48726">
    <property type="entry name" value="Immunoglobulin"/>
    <property type="match status" value="1"/>
</dbReference>
<keyword evidence="1" id="KW-0732">Signal</keyword>
<gene>
    <name evidence="3" type="ORF">X975_25957</name>
</gene>
<evidence type="ECO:0000256" key="1">
    <source>
        <dbReference type="SAM" id="SignalP"/>
    </source>
</evidence>
<name>A0A087UJS4_STEMI</name>
<evidence type="ECO:0000313" key="4">
    <source>
        <dbReference type="Proteomes" id="UP000054359"/>
    </source>
</evidence>
<protein>
    <recommendedName>
        <fullName evidence="2">Ig-like domain-containing protein</fullName>
    </recommendedName>
</protein>
<dbReference type="PROSITE" id="PS50835">
    <property type="entry name" value="IG_LIKE"/>
    <property type="match status" value="1"/>
</dbReference>
<feature type="domain" description="Ig-like" evidence="2">
    <location>
        <begin position="44"/>
        <end position="113"/>
    </location>
</feature>
<proteinExistence type="predicted"/>
<dbReference type="EMBL" id="KK120142">
    <property type="protein sequence ID" value="KFM77613.1"/>
    <property type="molecule type" value="Genomic_DNA"/>
</dbReference>
<sequence length="113" mass="12253">MPPVFPLYKVICVNSLLFAVGNVAVGQGSLKIQQFSFPSDSEIGKRVSATCTPASGEKMEFKWLKNGKELIKGLNIDIRSYSDLSNLVIDPLTEDDTGNYTCIVNSGGRTGSY</sequence>
<evidence type="ECO:0000313" key="3">
    <source>
        <dbReference type="EMBL" id="KFM77613.1"/>
    </source>
</evidence>
<feature type="chain" id="PRO_5001830634" description="Ig-like domain-containing protein" evidence="1">
    <location>
        <begin position="27"/>
        <end position="113"/>
    </location>
</feature>